<reference evidence="3" key="1">
    <citation type="submission" date="2017-01" db="EMBL/GenBank/DDBJ databases">
        <authorList>
            <person name="Varghese N."/>
            <person name="Submissions S."/>
        </authorList>
    </citation>
    <scope>NUCLEOTIDE SEQUENCE [LARGE SCALE GENOMIC DNA]</scope>
    <source>
        <strain evidence="3">DSM 23127</strain>
    </source>
</reference>
<name>A0A1N7KSD4_9BACI</name>
<organism evidence="2 3">
    <name type="scientific">Salimicrobium flavidum</name>
    <dbReference type="NCBI Taxonomy" id="570947"/>
    <lineage>
        <taxon>Bacteria</taxon>
        <taxon>Bacillati</taxon>
        <taxon>Bacillota</taxon>
        <taxon>Bacilli</taxon>
        <taxon>Bacillales</taxon>
        <taxon>Bacillaceae</taxon>
        <taxon>Salimicrobium</taxon>
    </lineage>
</organism>
<dbReference type="AlphaFoldDB" id="A0A1N7KSD4"/>
<dbReference type="OrthoDB" id="2474144at2"/>
<evidence type="ECO:0000256" key="1">
    <source>
        <dbReference type="SAM" id="Phobius"/>
    </source>
</evidence>
<sequence length="169" mass="18956">MKKVFVILIIVIPIVFVGSFLYSRFNPPLAVSGGYAYQEDKEVMIVDVGNKYPFGSIKITELLVNNQNQPSKAKMQVSTHSLGFIISDQFNSEEAAEYQFESIENVKLKPNTDPRGQLDKVNEGTISNEDLIYAVTLGHERSIEKVIIKYSYLGVPYEKIVSTTVGEIE</sequence>
<proteinExistence type="predicted"/>
<dbReference type="EMBL" id="FTOC01000017">
    <property type="protein sequence ID" value="SIS64455.1"/>
    <property type="molecule type" value="Genomic_DNA"/>
</dbReference>
<evidence type="ECO:0000313" key="2">
    <source>
        <dbReference type="EMBL" id="SIS64455.1"/>
    </source>
</evidence>
<accession>A0A1N7KSD4</accession>
<dbReference type="RefSeq" id="WP_076560763.1">
    <property type="nucleotide sequence ID" value="NZ_FTOC01000017.1"/>
</dbReference>
<evidence type="ECO:0000313" key="3">
    <source>
        <dbReference type="Proteomes" id="UP000187608"/>
    </source>
</evidence>
<keyword evidence="1" id="KW-0472">Membrane</keyword>
<keyword evidence="1" id="KW-1133">Transmembrane helix</keyword>
<keyword evidence="1" id="KW-0812">Transmembrane</keyword>
<gene>
    <name evidence="2" type="ORF">SAMN05421687_11715</name>
</gene>
<dbReference type="Proteomes" id="UP000187608">
    <property type="component" value="Unassembled WGS sequence"/>
</dbReference>
<protein>
    <submittedName>
        <fullName evidence="2">Uncharacterized protein</fullName>
    </submittedName>
</protein>
<feature type="transmembrane region" description="Helical" evidence="1">
    <location>
        <begin position="5"/>
        <end position="22"/>
    </location>
</feature>
<keyword evidence="3" id="KW-1185">Reference proteome</keyword>